<keyword evidence="1" id="KW-0812">Transmembrane</keyword>
<dbReference type="EMBL" id="ACEC01000008">
    <property type="protein sequence ID" value="EEG32174.1"/>
    <property type="molecule type" value="Genomic_DNA"/>
</dbReference>
<protein>
    <submittedName>
        <fullName evidence="2">Uncharacterized protein</fullName>
    </submittedName>
</protein>
<accession>C0E8P8</accession>
<evidence type="ECO:0000313" key="3">
    <source>
        <dbReference type="Proteomes" id="UP000003340"/>
    </source>
</evidence>
<keyword evidence="1" id="KW-1133">Transmembrane helix</keyword>
<proteinExistence type="predicted"/>
<sequence>MSTGHTIALLSIGFVSILNSSLYFSTLRLVFSTNYFSSAFRCIHKLIVAIPTCIP</sequence>
<keyword evidence="1" id="KW-0472">Membrane</keyword>
<evidence type="ECO:0000313" key="2">
    <source>
        <dbReference type="EMBL" id="EEG32174.1"/>
    </source>
</evidence>
<name>C0E8P8_9FIRM</name>
<evidence type="ECO:0000256" key="1">
    <source>
        <dbReference type="SAM" id="Phobius"/>
    </source>
</evidence>
<dbReference type="STRING" id="537013.CLOSTMETH_00193"/>
<comment type="caution">
    <text evidence="2">The sequence shown here is derived from an EMBL/GenBank/DDBJ whole genome shotgun (WGS) entry which is preliminary data.</text>
</comment>
<keyword evidence="3" id="KW-1185">Reference proteome</keyword>
<dbReference type="AlphaFoldDB" id="C0E8P8"/>
<gene>
    <name evidence="2" type="ORF">CLOSTMETH_00193</name>
</gene>
<feature type="transmembrane region" description="Helical" evidence="1">
    <location>
        <begin position="6"/>
        <end position="31"/>
    </location>
</feature>
<reference evidence="2 3" key="1">
    <citation type="submission" date="2009-01" db="EMBL/GenBank/DDBJ databases">
        <authorList>
            <person name="Fulton L."/>
            <person name="Clifton S."/>
            <person name="Fulton B."/>
            <person name="Xu J."/>
            <person name="Minx P."/>
            <person name="Pepin K.H."/>
            <person name="Johnson M."/>
            <person name="Bhonagiri V."/>
            <person name="Nash W.E."/>
            <person name="Mardis E.R."/>
            <person name="Wilson R.K."/>
        </authorList>
    </citation>
    <scope>NUCLEOTIDE SEQUENCE [LARGE SCALE GENOMIC DNA]</scope>
    <source>
        <strain evidence="2 3">DSM 5476</strain>
    </source>
</reference>
<organism evidence="2 3">
    <name type="scientific">[Clostridium] methylpentosum DSM 5476</name>
    <dbReference type="NCBI Taxonomy" id="537013"/>
    <lineage>
        <taxon>Bacteria</taxon>
        <taxon>Bacillati</taxon>
        <taxon>Bacillota</taxon>
        <taxon>Clostridia</taxon>
        <taxon>Eubacteriales</taxon>
        <taxon>Oscillospiraceae</taxon>
        <taxon>Oscillospiraceae incertae sedis</taxon>
    </lineage>
</organism>
<dbReference type="HOGENOM" id="CLU_3024017_0_0_9"/>
<dbReference type="Proteomes" id="UP000003340">
    <property type="component" value="Unassembled WGS sequence"/>
</dbReference>
<reference evidence="2 3" key="2">
    <citation type="submission" date="2009-02" db="EMBL/GenBank/DDBJ databases">
        <title>Draft genome sequence of Clostridium methylpentosum (DSM 5476).</title>
        <authorList>
            <person name="Sudarsanam P."/>
            <person name="Ley R."/>
            <person name="Guruge J."/>
            <person name="Turnbaugh P.J."/>
            <person name="Mahowald M."/>
            <person name="Liep D."/>
            <person name="Gordon J."/>
        </authorList>
    </citation>
    <scope>NUCLEOTIDE SEQUENCE [LARGE SCALE GENOMIC DNA]</scope>
    <source>
        <strain evidence="2 3">DSM 5476</strain>
    </source>
</reference>